<feature type="domain" description="NusB/RsmB/TIM44" evidence="7">
    <location>
        <begin position="12"/>
        <end position="143"/>
    </location>
</feature>
<evidence type="ECO:0000313" key="8">
    <source>
        <dbReference type="EMBL" id="GFM33332.1"/>
    </source>
</evidence>
<dbReference type="Gene3D" id="1.10.940.10">
    <property type="entry name" value="NusB-like"/>
    <property type="match status" value="1"/>
</dbReference>
<dbReference type="AlphaFoldDB" id="A0A7J0BJC9"/>
<organism evidence="8 9">
    <name type="scientific">Desulfovibrio subterraneus</name>
    <dbReference type="NCBI Taxonomy" id="2718620"/>
    <lineage>
        <taxon>Bacteria</taxon>
        <taxon>Pseudomonadati</taxon>
        <taxon>Thermodesulfobacteriota</taxon>
        <taxon>Desulfovibrionia</taxon>
        <taxon>Desulfovibrionales</taxon>
        <taxon>Desulfovibrionaceae</taxon>
        <taxon>Desulfovibrio</taxon>
    </lineage>
</organism>
<evidence type="ECO:0000256" key="2">
    <source>
        <dbReference type="ARBA" id="ARBA00022814"/>
    </source>
</evidence>
<evidence type="ECO:0000256" key="4">
    <source>
        <dbReference type="ARBA" id="ARBA00023015"/>
    </source>
</evidence>
<dbReference type="InterPro" id="IPR035926">
    <property type="entry name" value="NusB-like_sf"/>
</dbReference>
<accession>A0A7J0BJC9</accession>
<name>A0A7J0BJC9_9BACT</name>
<evidence type="ECO:0000256" key="1">
    <source>
        <dbReference type="ARBA" id="ARBA00005952"/>
    </source>
</evidence>
<comment type="caution">
    <text evidence="8">The sequence shown here is derived from an EMBL/GenBank/DDBJ whole genome shotgun (WGS) entry which is preliminary data.</text>
</comment>
<dbReference type="EMBL" id="BLVO01000013">
    <property type="protein sequence ID" value="GFM33332.1"/>
    <property type="molecule type" value="Genomic_DNA"/>
</dbReference>
<dbReference type="Pfam" id="PF01029">
    <property type="entry name" value="NusB"/>
    <property type="match status" value="1"/>
</dbReference>
<proteinExistence type="inferred from homology"/>
<evidence type="ECO:0000256" key="5">
    <source>
        <dbReference type="ARBA" id="ARBA00023163"/>
    </source>
</evidence>
<keyword evidence="3 6" id="KW-0694">RNA-binding</keyword>
<evidence type="ECO:0000256" key="6">
    <source>
        <dbReference type="HAMAP-Rule" id="MF_00073"/>
    </source>
</evidence>
<keyword evidence="5 6" id="KW-0804">Transcription</keyword>
<evidence type="ECO:0000313" key="9">
    <source>
        <dbReference type="Proteomes" id="UP000503840"/>
    </source>
</evidence>
<comment type="function">
    <text evidence="6">Involved in transcription antitermination. Required for transcription of ribosomal RNA (rRNA) genes. Binds specifically to the boxA antiterminator sequence of the ribosomal RNA (rrn) operons.</text>
</comment>
<dbReference type="NCBIfam" id="TIGR01951">
    <property type="entry name" value="nusB"/>
    <property type="match status" value="1"/>
</dbReference>
<gene>
    <name evidence="6 8" type="primary">nusB</name>
    <name evidence="8" type="ORF">DSM101010T_16970</name>
</gene>
<reference evidence="8 9" key="1">
    <citation type="submission" date="2020-05" db="EMBL/GenBank/DDBJ databases">
        <title>Draft genome sequence of Desulfovibrio sp. strain HN2T.</title>
        <authorList>
            <person name="Ueno A."/>
            <person name="Tamazawa S."/>
            <person name="Tamamura S."/>
            <person name="Murakami T."/>
            <person name="Kiyama T."/>
            <person name="Inomata H."/>
            <person name="Amano Y."/>
            <person name="Miyakawa K."/>
            <person name="Tamaki H."/>
            <person name="Naganuma T."/>
            <person name="Kaneko K."/>
        </authorList>
    </citation>
    <scope>NUCLEOTIDE SEQUENCE [LARGE SCALE GENOMIC DNA]</scope>
    <source>
        <strain evidence="8 9">HN2</strain>
    </source>
</reference>
<dbReference type="SUPFAM" id="SSF48013">
    <property type="entry name" value="NusB-like"/>
    <property type="match status" value="1"/>
</dbReference>
<dbReference type="InterPro" id="IPR011605">
    <property type="entry name" value="NusB_fam"/>
</dbReference>
<protein>
    <recommendedName>
        <fullName evidence="6">Transcription antitermination protein NusB</fullName>
    </recommendedName>
    <alternativeName>
        <fullName evidence="6">Antitermination factor NusB</fullName>
    </alternativeName>
</protein>
<dbReference type="PANTHER" id="PTHR11078">
    <property type="entry name" value="N UTILIZATION SUBSTANCE PROTEIN B-RELATED"/>
    <property type="match status" value="1"/>
</dbReference>
<dbReference type="GO" id="GO:0003723">
    <property type="term" value="F:RNA binding"/>
    <property type="evidence" value="ECO:0007669"/>
    <property type="project" value="UniProtKB-UniRule"/>
</dbReference>
<dbReference type="GO" id="GO:0005829">
    <property type="term" value="C:cytosol"/>
    <property type="evidence" value="ECO:0007669"/>
    <property type="project" value="TreeGrafter"/>
</dbReference>
<keyword evidence="4 6" id="KW-0805">Transcription regulation</keyword>
<dbReference type="InterPro" id="IPR006027">
    <property type="entry name" value="NusB_RsmB_TIM44"/>
</dbReference>
<dbReference type="RefSeq" id="WP_174405000.1">
    <property type="nucleotide sequence ID" value="NZ_BLVO01000013.1"/>
</dbReference>
<keyword evidence="9" id="KW-1185">Reference proteome</keyword>
<dbReference type="Proteomes" id="UP000503840">
    <property type="component" value="Unassembled WGS sequence"/>
</dbReference>
<dbReference type="GO" id="GO:0031564">
    <property type="term" value="P:transcription antitermination"/>
    <property type="evidence" value="ECO:0007669"/>
    <property type="project" value="UniProtKB-KW"/>
</dbReference>
<evidence type="ECO:0000256" key="3">
    <source>
        <dbReference type="ARBA" id="ARBA00022884"/>
    </source>
</evidence>
<keyword evidence="2 6" id="KW-0889">Transcription antitermination</keyword>
<evidence type="ECO:0000259" key="7">
    <source>
        <dbReference type="Pfam" id="PF01029"/>
    </source>
</evidence>
<dbReference type="GO" id="GO:0006353">
    <property type="term" value="P:DNA-templated transcription termination"/>
    <property type="evidence" value="ECO:0007669"/>
    <property type="project" value="UniProtKB-UniRule"/>
</dbReference>
<dbReference type="HAMAP" id="MF_00073">
    <property type="entry name" value="NusB"/>
    <property type="match status" value="1"/>
</dbReference>
<sequence length="155" mass="17394">MSKEKTPPRRLARAQAFQILYGLNFSPVQTIEALAETYAGSPDNADKNIDPAHPEGFAWELIEGVWSNHRALDEVIARFAKNWRVERIGKIEITLLRLAVYEMLHRQDVPPKVAINEAIELSKQFGDDKSRNFVNGILDAAAKALQDGTLTPRTV</sequence>
<dbReference type="PANTHER" id="PTHR11078:SF3">
    <property type="entry name" value="ANTITERMINATION NUSB DOMAIN-CONTAINING PROTEIN"/>
    <property type="match status" value="1"/>
</dbReference>
<comment type="similarity">
    <text evidence="1 6">Belongs to the NusB family.</text>
</comment>